<keyword evidence="8 18" id="KW-0067">ATP-binding</keyword>
<dbReference type="SMART" id="SM00448">
    <property type="entry name" value="REC"/>
    <property type="match status" value="1"/>
</dbReference>
<keyword evidence="6 14" id="KW-0812">Transmembrane</keyword>
<dbReference type="SUPFAM" id="SSF52172">
    <property type="entry name" value="CheY-like"/>
    <property type="match status" value="1"/>
</dbReference>
<feature type="transmembrane region" description="Helical" evidence="14">
    <location>
        <begin position="26"/>
        <end position="43"/>
    </location>
</feature>
<reference evidence="18 19" key="1">
    <citation type="submission" date="2022-10" db="EMBL/GenBank/DDBJ databases">
        <title>Roseococcus glaciei nov., sp. nov., isolated from glacier.</title>
        <authorList>
            <person name="Liu Q."/>
            <person name="Xin Y.-H."/>
        </authorList>
    </citation>
    <scope>NUCLEOTIDE SEQUENCE [LARGE SCALE GENOMIC DNA]</scope>
    <source>
        <strain evidence="18 19">MDT2-1-1</strain>
    </source>
</reference>
<evidence type="ECO:0000256" key="1">
    <source>
        <dbReference type="ARBA" id="ARBA00000085"/>
    </source>
</evidence>
<dbReference type="InterPro" id="IPR036097">
    <property type="entry name" value="HisK_dim/P_sf"/>
</dbReference>
<feature type="modified residue" description="4-aspartylphosphate" evidence="13">
    <location>
        <position position="635"/>
    </location>
</feature>
<evidence type="ECO:0000256" key="7">
    <source>
        <dbReference type="ARBA" id="ARBA00022741"/>
    </source>
</evidence>
<proteinExistence type="predicted"/>
<comment type="catalytic activity">
    <reaction evidence="1">
        <text>ATP + protein L-histidine = ADP + protein N-phospho-L-histidine.</text>
        <dbReference type="EC" id="2.7.13.3"/>
    </reaction>
</comment>
<dbReference type="InterPro" id="IPR003594">
    <property type="entry name" value="HATPase_dom"/>
</dbReference>
<evidence type="ECO:0000256" key="2">
    <source>
        <dbReference type="ARBA" id="ARBA00004651"/>
    </source>
</evidence>
<keyword evidence="10" id="KW-0902">Two-component regulatory system</keyword>
<evidence type="ECO:0000256" key="3">
    <source>
        <dbReference type="ARBA" id="ARBA00012438"/>
    </source>
</evidence>
<dbReference type="InterPro" id="IPR011006">
    <property type="entry name" value="CheY-like_superfamily"/>
</dbReference>
<name>A0ABT3NTE7_9PROT</name>
<dbReference type="InterPro" id="IPR008207">
    <property type="entry name" value="Sig_transdc_His_kin_Hpt_dom"/>
</dbReference>
<dbReference type="Pfam" id="PF01627">
    <property type="entry name" value="Hpt"/>
    <property type="match status" value="1"/>
</dbReference>
<dbReference type="EC" id="2.7.13.3" evidence="3"/>
<organism evidence="18 19">
    <name type="scientific">Sabulicella glaciei</name>
    <dbReference type="NCBI Taxonomy" id="2984948"/>
    <lineage>
        <taxon>Bacteria</taxon>
        <taxon>Pseudomonadati</taxon>
        <taxon>Pseudomonadota</taxon>
        <taxon>Alphaproteobacteria</taxon>
        <taxon>Acetobacterales</taxon>
        <taxon>Acetobacteraceae</taxon>
        <taxon>Sabulicella</taxon>
    </lineage>
</organism>
<dbReference type="SUPFAM" id="SSF55874">
    <property type="entry name" value="ATPase domain of HSP90 chaperone/DNA topoisomerase II/histidine kinase"/>
    <property type="match status" value="1"/>
</dbReference>
<dbReference type="SUPFAM" id="SSF47384">
    <property type="entry name" value="Homodimeric domain of signal transducing histidine kinase"/>
    <property type="match status" value="1"/>
</dbReference>
<keyword evidence="5 13" id="KW-0597">Phosphoprotein</keyword>
<evidence type="ECO:0000256" key="8">
    <source>
        <dbReference type="ARBA" id="ARBA00022840"/>
    </source>
</evidence>
<dbReference type="PROSITE" id="PS50109">
    <property type="entry name" value="HIS_KIN"/>
    <property type="match status" value="1"/>
</dbReference>
<evidence type="ECO:0000256" key="9">
    <source>
        <dbReference type="ARBA" id="ARBA00022989"/>
    </source>
</evidence>
<dbReference type="InterPro" id="IPR005467">
    <property type="entry name" value="His_kinase_dom"/>
</dbReference>
<dbReference type="CDD" id="cd17546">
    <property type="entry name" value="REC_hyHK_CKI1_RcsC-like"/>
    <property type="match status" value="1"/>
</dbReference>
<accession>A0ABT3NTE7</accession>
<feature type="transmembrane region" description="Helical" evidence="14">
    <location>
        <begin position="151"/>
        <end position="170"/>
    </location>
</feature>
<dbReference type="InterPro" id="IPR001789">
    <property type="entry name" value="Sig_transdc_resp-reg_receiver"/>
</dbReference>
<dbReference type="InterPro" id="IPR036641">
    <property type="entry name" value="HPT_dom_sf"/>
</dbReference>
<dbReference type="Gene3D" id="1.20.120.160">
    <property type="entry name" value="HPT domain"/>
    <property type="match status" value="1"/>
</dbReference>
<dbReference type="Pfam" id="PF00072">
    <property type="entry name" value="Response_reg"/>
    <property type="match status" value="1"/>
</dbReference>
<evidence type="ECO:0000259" key="16">
    <source>
        <dbReference type="PROSITE" id="PS50110"/>
    </source>
</evidence>
<feature type="modified residue" description="Phosphohistidine" evidence="12">
    <location>
        <position position="782"/>
    </location>
</feature>
<evidence type="ECO:0000256" key="13">
    <source>
        <dbReference type="PROSITE-ProRule" id="PRU00169"/>
    </source>
</evidence>
<feature type="transmembrane region" description="Helical" evidence="14">
    <location>
        <begin position="120"/>
        <end position="145"/>
    </location>
</feature>
<dbReference type="InterPro" id="IPR003661">
    <property type="entry name" value="HisK_dim/P_dom"/>
</dbReference>
<keyword evidence="4" id="KW-1003">Cell membrane</keyword>
<dbReference type="RefSeq" id="WP_301589329.1">
    <property type="nucleotide sequence ID" value="NZ_JAPFQI010000003.1"/>
</dbReference>
<dbReference type="PRINTS" id="PR00344">
    <property type="entry name" value="BCTRLSENSOR"/>
</dbReference>
<dbReference type="CDD" id="cd16922">
    <property type="entry name" value="HATPase_EvgS-ArcB-TorS-like"/>
    <property type="match status" value="1"/>
</dbReference>
<dbReference type="CDD" id="cd00082">
    <property type="entry name" value="HisKA"/>
    <property type="match status" value="1"/>
</dbReference>
<evidence type="ECO:0000259" key="17">
    <source>
        <dbReference type="PROSITE" id="PS50894"/>
    </source>
</evidence>
<dbReference type="InterPro" id="IPR036890">
    <property type="entry name" value="HATPase_C_sf"/>
</dbReference>
<dbReference type="PROSITE" id="PS50110">
    <property type="entry name" value="RESPONSE_REGULATORY"/>
    <property type="match status" value="1"/>
</dbReference>
<evidence type="ECO:0000256" key="4">
    <source>
        <dbReference type="ARBA" id="ARBA00022475"/>
    </source>
</evidence>
<dbReference type="InterPro" id="IPR004358">
    <property type="entry name" value="Sig_transdc_His_kin-like_C"/>
</dbReference>
<keyword evidence="19" id="KW-1185">Reference proteome</keyword>
<evidence type="ECO:0000256" key="11">
    <source>
        <dbReference type="ARBA" id="ARBA00023136"/>
    </source>
</evidence>
<feature type="transmembrane region" description="Helical" evidence="14">
    <location>
        <begin position="55"/>
        <end position="74"/>
    </location>
</feature>
<dbReference type="SMART" id="SM00387">
    <property type="entry name" value="HATPase_c"/>
    <property type="match status" value="1"/>
</dbReference>
<dbReference type="SMART" id="SM00388">
    <property type="entry name" value="HisKA"/>
    <property type="match status" value="1"/>
</dbReference>
<dbReference type="PANTHER" id="PTHR45339">
    <property type="entry name" value="HYBRID SIGNAL TRANSDUCTION HISTIDINE KINASE J"/>
    <property type="match status" value="1"/>
</dbReference>
<dbReference type="Proteomes" id="UP001526430">
    <property type="component" value="Unassembled WGS sequence"/>
</dbReference>
<keyword evidence="11 14" id="KW-0472">Membrane</keyword>
<dbReference type="PROSITE" id="PS50894">
    <property type="entry name" value="HPT"/>
    <property type="match status" value="1"/>
</dbReference>
<evidence type="ECO:0000256" key="12">
    <source>
        <dbReference type="PROSITE-ProRule" id="PRU00110"/>
    </source>
</evidence>
<evidence type="ECO:0000313" key="19">
    <source>
        <dbReference type="Proteomes" id="UP001526430"/>
    </source>
</evidence>
<evidence type="ECO:0000256" key="10">
    <source>
        <dbReference type="ARBA" id="ARBA00023012"/>
    </source>
</evidence>
<dbReference type="Pfam" id="PF02518">
    <property type="entry name" value="HATPase_c"/>
    <property type="match status" value="1"/>
</dbReference>
<dbReference type="PANTHER" id="PTHR45339:SF1">
    <property type="entry name" value="HYBRID SIGNAL TRANSDUCTION HISTIDINE KINASE J"/>
    <property type="match status" value="1"/>
</dbReference>
<feature type="domain" description="Histidine kinase" evidence="15">
    <location>
        <begin position="193"/>
        <end position="413"/>
    </location>
</feature>
<feature type="domain" description="HPt" evidence="17">
    <location>
        <begin position="743"/>
        <end position="836"/>
    </location>
</feature>
<gene>
    <name evidence="18" type="ORF">OF850_07345</name>
</gene>
<dbReference type="GO" id="GO:0005524">
    <property type="term" value="F:ATP binding"/>
    <property type="evidence" value="ECO:0007669"/>
    <property type="project" value="UniProtKB-KW"/>
</dbReference>
<dbReference type="EMBL" id="JAPFQI010000003">
    <property type="protein sequence ID" value="MCW8085436.1"/>
    <property type="molecule type" value="Genomic_DNA"/>
</dbReference>
<dbReference type="Gene3D" id="3.40.50.2300">
    <property type="match status" value="1"/>
</dbReference>
<evidence type="ECO:0000256" key="6">
    <source>
        <dbReference type="ARBA" id="ARBA00022692"/>
    </source>
</evidence>
<evidence type="ECO:0000256" key="14">
    <source>
        <dbReference type="SAM" id="Phobius"/>
    </source>
</evidence>
<dbReference type="Pfam" id="PF00512">
    <property type="entry name" value="HisKA"/>
    <property type="match status" value="1"/>
</dbReference>
<keyword evidence="7" id="KW-0547">Nucleotide-binding</keyword>
<feature type="domain" description="Response regulatory" evidence="16">
    <location>
        <begin position="586"/>
        <end position="703"/>
    </location>
</feature>
<protein>
    <recommendedName>
        <fullName evidence="3">histidine kinase</fullName>
        <ecNumber evidence="3">2.7.13.3</ecNumber>
    </recommendedName>
</protein>
<sequence length="847" mass="90414">MTAEAPRGLRARLRALRGRPDTEHEMSFNRLAFALLITVYLLLEDAPRHAVEVVAAYWVVALALFVHILARPATNNPRRATALLLDIGFLSYELYAGGEVTSVLAPIYLWVILGNGFRFGVGWLLCAQAIALVGFTAAVAATPFWNAQIHLSAGFLLGLVAIPAYSATLIRKLSDAKAQAEGANQAKTMFLASVSHELRTPLNAIIGTGGLLERSSALPGEEREMARTVSDAGRHLLGLIDGILDFSRIEAGQMTVRREAFEVAALLDEVRRMLAGAAQDKGLGLALHVTARTPRIVEADRNLTRDILLNLGSNALKFTDRGGVTLAVDALPGERSLLRFEVTDTGIGIAPEAQGRIFEAFTQADSSIINRFGGTGLGLAICRRMVEMLGGRIGVRSTQGQGSTFWCEFPASHPENDSEARPVLAGEAVLLAADPTPWTAGEPRLEDVTLHPTAGLSSAVTLLEALPSGRPRILLVDAASLGMTAEALAAALAVLNPLGVWRVVLLGDAAGEGGLPAESMRRGFFSIVPPPASASAVAGALEVCGISEADHVPAPVILPHVPASQAAAPQGPVPVGAAPAPRRGLRVLVADDNRTNLRVAGKILESGGHRATLVEGGEMALDALEEDEFDLVLMDLNMPDMDGIEAARLYRMQAMGRRQVPWAALTADATDEALRRCQEAGFMERLVKPLTPDALLAVVERLALPSATPQPAVEPIVSHPRFRSSNQMLVDQRALDNLEALGGPEFVQSVVEDFLHDADEILEELRLAALEADASQYRARAHAMHSAAANVGAIALCELCRTAKDISPQELREQGERLVERVAGELMRVRPLLLRPSGREETGKGMH</sequence>
<dbReference type="Gene3D" id="1.10.287.130">
    <property type="match status" value="1"/>
</dbReference>
<dbReference type="Gene3D" id="3.30.565.10">
    <property type="entry name" value="Histidine kinase-like ATPase, C-terminal domain"/>
    <property type="match status" value="1"/>
</dbReference>
<evidence type="ECO:0000313" key="18">
    <source>
        <dbReference type="EMBL" id="MCW8085436.1"/>
    </source>
</evidence>
<comment type="subcellular location">
    <subcellularLocation>
        <location evidence="2">Cell membrane</location>
        <topology evidence="2">Multi-pass membrane protein</topology>
    </subcellularLocation>
</comment>
<dbReference type="SUPFAM" id="SSF47226">
    <property type="entry name" value="Histidine-containing phosphotransfer domain, HPT domain"/>
    <property type="match status" value="1"/>
</dbReference>
<evidence type="ECO:0000256" key="5">
    <source>
        <dbReference type="ARBA" id="ARBA00022553"/>
    </source>
</evidence>
<comment type="caution">
    <text evidence="18">The sequence shown here is derived from an EMBL/GenBank/DDBJ whole genome shotgun (WGS) entry which is preliminary data.</text>
</comment>
<keyword evidence="9 14" id="KW-1133">Transmembrane helix</keyword>
<evidence type="ECO:0000259" key="15">
    <source>
        <dbReference type="PROSITE" id="PS50109"/>
    </source>
</evidence>